<dbReference type="RefSeq" id="WP_058723816.1">
    <property type="nucleotide sequence ID" value="NZ_JAETPD010000020.1"/>
</dbReference>
<proteinExistence type="predicted"/>
<protein>
    <submittedName>
        <fullName evidence="1">Uncharacterized protein</fullName>
    </submittedName>
</protein>
<comment type="caution">
    <text evidence="1">The sequence shown here is derived from an EMBL/GenBank/DDBJ whole genome shotgun (WGS) entry which is preliminary data.</text>
</comment>
<dbReference type="EMBL" id="VUNJ01000018">
    <property type="protein sequence ID" value="MST93043.1"/>
    <property type="molecule type" value="Genomic_DNA"/>
</dbReference>
<reference evidence="1 3" key="1">
    <citation type="submission" date="2015-10" db="EMBL/GenBank/DDBJ databases">
        <title>A novel member of the family Ruminococcaceae isolated from human faeces.</title>
        <authorList>
            <person name="Shkoporov A.N."/>
            <person name="Chaplin A.V."/>
            <person name="Motuzova O.V."/>
            <person name="Kafarskaia L.I."/>
            <person name="Efimov B.A."/>
        </authorList>
    </citation>
    <scope>NUCLEOTIDE SEQUENCE [LARGE SCALE GENOMIC DNA]</scope>
    <source>
        <strain evidence="1 3">668</strain>
    </source>
</reference>
<evidence type="ECO:0000313" key="4">
    <source>
        <dbReference type="Proteomes" id="UP000431913"/>
    </source>
</evidence>
<dbReference type="Proteomes" id="UP000053433">
    <property type="component" value="Unassembled WGS sequence"/>
</dbReference>
<sequence length="224" mass="25987">MKYIYQLEEMDSTGTISDRRLYLSRSNYAKLSALWKNDVDMYLEDCSSRYTARTLELTRVYCSEGLLFLDDMGMHTIADITYDAVIKLVQAKMYCSDDTKAMILNNIARMLRFYGGKGPCPMNHSLVLNCQIYPHIGAVAEFSTENRRALDKISDVTMSADEFYKTIMPFIELLETHRYVGTTLKLTGHALTALYLFLDIHLLGFHRDIMWIWFTEIRRTLGYS</sequence>
<gene>
    <name evidence="1" type="ORF">ASJ35_16505</name>
    <name evidence="2" type="ORF">FYJ76_14070</name>
</gene>
<dbReference type="Proteomes" id="UP000431913">
    <property type="component" value="Unassembled WGS sequence"/>
</dbReference>
<accession>A0A0W7TMD7</accession>
<organism evidence="1 3">
    <name type="scientific">Ruthenibacterium lactatiformans</name>
    <dbReference type="NCBI Taxonomy" id="1550024"/>
    <lineage>
        <taxon>Bacteria</taxon>
        <taxon>Bacillati</taxon>
        <taxon>Bacillota</taxon>
        <taxon>Clostridia</taxon>
        <taxon>Eubacteriales</taxon>
        <taxon>Oscillospiraceae</taxon>
        <taxon>Ruthenibacterium</taxon>
    </lineage>
</organism>
<evidence type="ECO:0000313" key="2">
    <source>
        <dbReference type="EMBL" id="MST93043.1"/>
    </source>
</evidence>
<dbReference type="EMBL" id="LMUA01000035">
    <property type="protein sequence ID" value="KUE74949.1"/>
    <property type="molecule type" value="Genomic_DNA"/>
</dbReference>
<evidence type="ECO:0000313" key="3">
    <source>
        <dbReference type="Proteomes" id="UP000053433"/>
    </source>
</evidence>
<dbReference type="AlphaFoldDB" id="A0A0W7TMD7"/>
<reference evidence="2 4" key="2">
    <citation type="submission" date="2019-08" db="EMBL/GenBank/DDBJ databases">
        <title>In-depth cultivation of the pig gut microbiome towards novel bacterial diversity and tailored functional studies.</title>
        <authorList>
            <person name="Wylensek D."/>
            <person name="Hitch T.C.A."/>
            <person name="Clavel T."/>
        </authorList>
    </citation>
    <scope>NUCLEOTIDE SEQUENCE [LARGE SCALE GENOMIC DNA]</scope>
    <source>
        <strain evidence="2 4">WCA3-601-WT-6J</strain>
    </source>
</reference>
<name>A0A0W7TMD7_9FIRM</name>
<evidence type="ECO:0000313" key="1">
    <source>
        <dbReference type="EMBL" id="KUE74949.1"/>
    </source>
</evidence>